<gene>
    <name evidence="5" type="ORF">GSLYS_00021369001</name>
</gene>
<dbReference type="InterPro" id="IPR050213">
    <property type="entry name" value="GST_superfamily"/>
</dbReference>
<evidence type="ECO:0000256" key="2">
    <source>
        <dbReference type="ARBA" id="ARBA00022613"/>
    </source>
</evidence>
<dbReference type="SFLD" id="SFLDG00363">
    <property type="entry name" value="AMPS_(cytGST):_Alpha-__Mu-__Pi"/>
    <property type="match status" value="1"/>
</dbReference>
<keyword evidence="6" id="KW-1185">Reference proteome</keyword>
<protein>
    <submittedName>
        <fullName evidence="5">Uncharacterized protein</fullName>
    </submittedName>
</protein>
<dbReference type="GO" id="GO:0005212">
    <property type="term" value="F:structural constituent of eye lens"/>
    <property type="evidence" value="ECO:0007669"/>
    <property type="project" value="UniProtKB-KW"/>
</dbReference>
<dbReference type="InterPro" id="IPR004046">
    <property type="entry name" value="GST_C"/>
</dbReference>
<dbReference type="GO" id="GO:0006749">
    <property type="term" value="P:glutathione metabolic process"/>
    <property type="evidence" value="ECO:0007669"/>
    <property type="project" value="TreeGrafter"/>
</dbReference>
<dbReference type="PROSITE" id="PS50404">
    <property type="entry name" value="GST_NTER"/>
    <property type="match status" value="1"/>
</dbReference>
<dbReference type="SUPFAM" id="SSF47616">
    <property type="entry name" value="GST C-terminal domain-like"/>
    <property type="match status" value="1"/>
</dbReference>
<dbReference type="InterPro" id="IPR040079">
    <property type="entry name" value="Glutathione_S-Trfase"/>
</dbReference>
<dbReference type="Gene3D" id="3.40.30.10">
    <property type="entry name" value="Glutaredoxin"/>
    <property type="match status" value="1"/>
</dbReference>
<comment type="similarity">
    <text evidence="1">Belongs to the GST superfamily.</text>
</comment>
<dbReference type="CDD" id="cd03039">
    <property type="entry name" value="GST_N_Sigma_like"/>
    <property type="match status" value="1"/>
</dbReference>
<organism evidence="5 6">
    <name type="scientific">Lymnaea stagnalis</name>
    <name type="common">Great pond snail</name>
    <name type="synonym">Helix stagnalis</name>
    <dbReference type="NCBI Taxonomy" id="6523"/>
    <lineage>
        <taxon>Eukaryota</taxon>
        <taxon>Metazoa</taxon>
        <taxon>Spiralia</taxon>
        <taxon>Lophotrochozoa</taxon>
        <taxon>Mollusca</taxon>
        <taxon>Gastropoda</taxon>
        <taxon>Heterobranchia</taxon>
        <taxon>Euthyneura</taxon>
        <taxon>Panpulmonata</taxon>
        <taxon>Hygrophila</taxon>
        <taxon>Lymnaeoidea</taxon>
        <taxon>Lymnaeidae</taxon>
        <taxon>Lymnaea</taxon>
    </lineage>
</organism>
<dbReference type="Proteomes" id="UP001497497">
    <property type="component" value="Unassembled WGS sequence"/>
</dbReference>
<dbReference type="PROSITE" id="PS50405">
    <property type="entry name" value="GST_CTER"/>
    <property type="match status" value="1"/>
</dbReference>
<keyword evidence="2" id="KW-0273">Eye lens protein</keyword>
<dbReference type="Pfam" id="PF14497">
    <property type="entry name" value="GST_C_3"/>
    <property type="match status" value="1"/>
</dbReference>
<dbReference type="EMBL" id="CAXITT010001156">
    <property type="protein sequence ID" value="CAL1548052.1"/>
    <property type="molecule type" value="Genomic_DNA"/>
</dbReference>
<dbReference type="InterPro" id="IPR036282">
    <property type="entry name" value="Glutathione-S-Trfase_C_sf"/>
</dbReference>
<feature type="domain" description="GST C-terminal" evidence="4">
    <location>
        <begin position="81"/>
        <end position="205"/>
    </location>
</feature>
<dbReference type="SFLD" id="SFLDS00019">
    <property type="entry name" value="Glutathione_Transferase_(cytos"/>
    <property type="match status" value="1"/>
</dbReference>
<dbReference type="AlphaFoldDB" id="A0AAV2IQM5"/>
<dbReference type="CDD" id="cd03192">
    <property type="entry name" value="GST_C_Sigma_like"/>
    <property type="match status" value="1"/>
</dbReference>
<evidence type="ECO:0000259" key="3">
    <source>
        <dbReference type="PROSITE" id="PS50404"/>
    </source>
</evidence>
<sequence>MPSYKLTYFDARGRAEICRLLFALAGQEFEDIRIKREEWPVLKNSTPFGQLPLLEVDGKVYAQSVALSNFLARRFGFYGKTDTDGLAVDQVVCLVQDFVNLAARVFHEAEPAKKEELTKSFKEVELPKLLGFCEKLLKANGTGYFVGGSLTLADLITWNFITGIENRMKVSGLADGFPVVRALFQKVENADKIKTYLANRKPTDF</sequence>
<accession>A0AAV2IQM5</accession>
<dbReference type="PANTHER" id="PTHR11571">
    <property type="entry name" value="GLUTATHIONE S-TRANSFERASE"/>
    <property type="match status" value="1"/>
</dbReference>
<dbReference type="Gene3D" id="1.20.1050.10">
    <property type="match status" value="1"/>
</dbReference>
<dbReference type="SUPFAM" id="SSF52833">
    <property type="entry name" value="Thioredoxin-like"/>
    <property type="match status" value="1"/>
</dbReference>
<dbReference type="InterPro" id="IPR010987">
    <property type="entry name" value="Glutathione-S-Trfase_C-like"/>
</dbReference>
<dbReference type="SFLD" id="SFLDG01205">
    <property type="entry name" value="AMPS.1"/>
    <property type="match status" value="1"/>
</dbReference>
<dbReference type="InterPro" id="IPR036249">
    <property type="entry name" value="Thioredoxin-like_sf"/>
</dbReference>
<feature type="domain" description="GST N-terminal" evidence="3">
    <location>
        <begin position="2"/>
        <end position="79"/>
    </location>
</feature>
<dbReference type="PANTHER" id="PTHR11571:SF150">
    <property type="entry name" value="GLUTATHIONE S-TRANSFERASE"/>
    <property type="match status" value="1"/>
</dbReference>
<name>A0AAV2IQM5_LYMST</name>
<evidence type="ECO:0000313" key="6">
    <source>
        <dbReference type="Proteomes" id="UP001497497"/>
    </source>
</evidence>
<evidence type="ECO:0000256" key="1">
    <source>
        <dbReference type="ARBA" id="ARBA00007409"/>
    </source>
</evidence>
<comment type="caution">
    <text evidence="5">The sequence shown here is derived from an EMBL/GenBank/DDBJ whole genome shotgun (WGS) entry which is preliminary data.</text>
</comment>
<dbReference type="GO" id="GO:0004364">
    <property type="term" value="F:glutathione transferase activity"/>
    <property type="evidence" value="ECO:0007669"/>
    <property type="project" value="TreeGrafter"/>
</dbReference>
<evidence type="ECO:0000259" key="4">
    <source>
        <dbReference type="PROSITE" id="PS50405"/>
    </source>
</evidence>
<dbReference type="FunFam" id="1.20.1050.10:FF:000030">
    <property type="entry name" value="Glutathione S-transferase S1"/>
    <property type="match status" value="1"/>
</dbReference>
<reference evidence="5 6" key="1">
    <citation type="submission" date="2024-04" db="EMBL/GenBank/DDBJ databases">
        <authorList>
            <consortium name="Genoscope - CEA"/>
            <person name="William W."/>
        </authorList>
    </citation>
    <scope>NUCLEOTIDE SEQUENCE [LARGE SCALE GENOMIC DNA]</scope>
</reference>
<dbReference type="FunFam" id="3.40.30.10:FF:000258">
    <property type="entry name" value="Glutathione S-transferase"/>
    <property type="match status" value="1"/>
</dbReference>
<evidence type="ECO:0000313" key="5">
    <source>
        <dbReference type="EMBL" id="CAL1548052.1"/>
    </source>
</evidence>
<proteinExistence type="inferred from homology"/>
<dbReference type="Pfam" id="PF02798">
    <property type="entry name" value="GST_N"/>
    <property type="match status" value="1"/>
</dbReference>
<dbReference type="InterPro" id="IPR004045">
    <property type="entry name" value="Glutathione_S-Trfase_N"/>
</dbReference>